<dbReference type="EMBL" id="LUAY01002325">
    <property type="protein sequence ID" value="KYB45862.1"/>
    <property type="molecule type" value="Genomic_DNA"/>
</dbReference>
<proteinExistence type="predicted"/>
<comment type="caution">
    <text evidence="1">The sequence shown here is derived from an EMBL/GenBank/DDBJ whole genome shotgun (WGS) entry which is preliminary data.</text>
</comment>
<reference evidence="1" key="1">
    <citation type="submission" date="2016-02" db="EMBL/GenBank/DDBJ databases">
        <title>Genomic sequences of Ochrobactrum anthropi.</title>
        <authorList>
            <person name="Chudasama K.S."/>
            <person name="Thaker V.S."/>
        </authorList>
    </citation>
    <scope>NUCLEOTIDE SEQUENCE [LARGE SCALE GENOMIC DNA]</scope>
    <source>
        <strain evidence="1">SUBG007</strain>
    </source>
</reference>
<sequence length="108" mass="11849">MGEVRYCFYLLPFEPARLRPSDAMEKTFESLTDQLASLNKDVYFCEGVADDSAKRLEALALRIEQAAFNETGHFNTSQAADGLTRDPGENHIGTRLARLEALVAGGPA</sequence>
<dbReference type="AlphaFoldDB" id="A0A656Z5W5"/>
<accession>A0A656Z5W5</accession>
<name>A0A656Z5W5_BRUAN</name>
<evidence type="ECO:0000313" key="1">
    <source>
        <dbReference type="EMBL" id="KYB45862.1"/>
    </source>
</evidence>
<protein>
    <submittedName>
        <fullName evidence="1">Uncharacterized protein</fullName>
    </submittedName>
</protein>
<organism evidence="1">
    <name type="scientific">Brucella anthropi</name>
    <name type="common">Ochrobactrum anthropi</name>
    <dbReference type="NCBI Taxonomy" id="529"/>
    <lineage>
        <taxon>Bacteria</taxon>
        <taxon>Pseudomonadati</taxon>
        <taxon>Pseudomonadota</taxon>
        <taxon>Alphaproteobacteria</taxon>
        <taxon>Hyphomicrobiales</taxon>
        <taxon>Brucellaceae</taxon>
        <taxon>Brucella/Ochrobactrum group</taxon>
        <taxon>Brucella</taxon>
    </lineage>
</organism>
<gene>
    <name evidence="1" type="ORF">AB664_31550</name>
</gene>